<name>A0A1X2I1E4_9FUNG</name>
<reference evidence="2 3" key="1">
    <citation type="submission" date="2016-07" db="EMBL/GenBank/DDBJ databases">
        <title>Pervasive Adenine N6-methylation of Active Genes in Fungi.</title>
        <authorList>
            <consortium name="DOE Joint Genome Institute"/>
            <person name="Mondo S.J."/>
            <person name="Dannebaum R.O."/>
            <person name="Kuo R.C."/>
            <person name="Labutti K."/>
            <person name="Haridas S."/>
            <person name="Kuo A."/>
            <person name="Salamov A."/>
            <person name="Ahrendt S.R."/>
            <person name="Lipzen A."/>
            <person name="Sullivan W."/>
            <person name="Andreopoulos W.B."/>
            <person name="Clum A."/>
            <person name="Lindquist E."/>
            <person name="Daum C."/>
            <person name="Ramamoorthy G.K."/>
            <person name="Gryganskyi A."/>
            <person name="Culley D."/>
            <person name="Magnuson J.K."/>
            <person name="James T.Y."/>
            <person name="O'Malley M.A."/>
            <person name="Stajich J.E."/>
            <person name="Spatafora J.W."/>
            <person name="Visel A."/>
            <person name="Grigoriev I.V."/>
        </authorList>
    </citation>
    <scope>NUCLEOTIDE SEQUENCE [LARGE SCALE GENOMIC DNA]</scope>
    <source>
        <strain evidence="2 3">NRRL 1336</strain>
    </source>
</reference>
<evidence type="ECO:0000259" key="1">
    <source>
        <dbReference type="Pfam" id="PF24845"/>
    </source>
</evidence>
<dbReference type="OrthoDB" id="2290255at2759"/>
<dbReference type="AlphaFoldDB" id="A0A1X2I1E4"/>
<organism evidence="2 3">
    <name type="scientific">Absidia repens</name>
    <dbReference type="NCBI Taxonomy" id="90262"/>
    <lineage>
        <taxon>Eukaryota</taxon>
        <taxon>Fungi</taxon>
        <taxon>Fungi incertae sedis</taxon>
        <taxon>Mucoromycota</taxon>
        <taxon>Mucoromycotina</taxon>
        <taxon>Mucoromycetes</taxon>
        <taxon>Mucorales</taxon>
        <taxon>Cunninghamellaceae</taxon>
        <taxon>Absidia</taxon>
    </lineage>
</organism>
<dbReference type="PANTHER" id="PTHR39477">
    <property type="entry name" value="CHROMOSOME 8, WHOLE GENOME SHOTGUN SEQUENCE"/>
    <property type="match status" value="1"/>
</dbReference>
<comment type="caution">
    <text evidence="2">The sequence shown here is derived from an EMBL/GenBank/DDBJ whole genome shotgun (WGS) entry which is preliminary data.</text>
</comment>
<dbReference type="STRING" id="90262.A0A1X2I1E4"/>
<protein>
    <recommendedName>
        <fullName evidence="1">DUF7721 domain-containing protein</fullName>
    </recommendedName>
</protein>
<dbReference type="InterPro" id="IPR056138">
    <property type="entry name" value="DUF7721"/>
</dbReference>
<evidence type="ECO:0000313" key="2">
    <source>
        <dbReference type="EMBL" id="ORZ07358.1"/>
    </source>
</evidence>
<feature type="domain" description="DUF7721" evidence="1">
    <location>
        <begin position="25"/>
        <end position="103"/>
    </location>
</feature>
<accession>A0A1X2I1E4</accession>
<dbReference type="EMBL" id="MCGE01000035">
    <property type="protein sequence ID" value="ORZ07358.1"/>
    <property type="molecule type" value="Genomic_DNA"/>
</dbReference>
<dbReference type="PANTHER" id="PTHR39477:SF1">
    <property type="entry name" value="BETA-FLANKING PROTEIN"/>
    <property type="match status" value="1"/>
</dbReference>
<evidence type="ECO:0000313" key="3">
    <source>
        <dbReference type="Proteomes" id="UP000193560"/>
    </source>
</evidence>
<sequence>MSYRELNKYQAVPQVPQVIDKCLNVNDAARYAAEHSEKEESMFLSVLSTVVDDDNSKRPALEQETNEIAEIHYRIYIQGRLSEASSKEIGKAAALQALKMATNTDLGTDVIPDRSKFIGLAMGEAINVLRYDGGAGSGAGGTNQNEALHAAAATAMRLYMSKNGDSQGGSGDFNVDGIDASMLTNVV</sequence>
<gene>
    <name evidence="2" type="ORF">BCR42DRAFT_426106</name>
</gene>
<keyword evidence="3" id="KW-1185">Reference proteome</keyword>
<proteinExistence type="predicted"/>
<dbReference type="Proteomes" id="UP000193560">
    <property type="component" value="Unassembled WGS sequence"/>
</dbReference>
<dbReference type="Pfam" id="PF24845">
    <property type="entry name" value="DUF7721"/>
    <property type="match status" value="1"/>
</dbReference>